<comment type="caution">
    <text evidence="1">The sequence shown here is derived from an EMBL/GenBank/DDBJ whole genome shotgun (WGS) entry which is preliminary data.</text>
</comment>
<sequence length="207" mass="22684">MSLGMLFRNPCRASLQAPAVPNSPGLPTASSSSSGLCLRHGESSSVHVTSPSILLLILGLPCAHQRAMRRRVARRCRWHRLRRSAAITGLCCIARQSEGGLVQRQKMELDIVEAAVTDIVPKISVIQQQAEMLREEELKQVLDTLEERGGGELTGVFSEVDELLCALVSSIHGLREESALAGCFHEGATKSELRKHVGRIDQDVQQW</sequence>
<dbReference type="AlphaFoldDB" id="A0A813IFX1"/>
<evidence type="ECO:0000313" key="1">
    <source>
        <dbReference type="EMBL" id="CAE8650223.1"/>
    </source>
</evidence>
<name>A0A813IFX1_POLGL</name>
<accession>A0A813IFX1</accession>
<organism evidence="1 2">
    <name type="scientific">Polarella glacialis</name>
    <name type="common">Dinoflagellate</name>
    <dbReference type="NCBI Taxonomy" id="89957"/>
    <lineage>
        <taxon>Eukaryota</taxon>
        <taxon>Sar</taxon>
        <taxon>Alveolata</taxon>
        <taxon>Dinophyceae</taxon>
        <taxon>Suessiales</taxon>
        <taxon>Suessiaceae</taxon>
        <taxon>Polarella</taxon>
    </lineage>
</organism>
<evidence type="ECO:0000313" key="2">
    <source>
        <dbReference type="Proteomes" id="UP000626109"/>
    </source>
</evidence>
<feature type="non-terminal residue" evidence="1">
    <location>
        <position position="1"/>
    </location>
</feature>
<protein>
    <submittedName>
        <fullName evidence="1">Uncharacterized protein</fullName>
    </submittedName>
</protein>
<dbReference type="EMBL" id="CAJNNW010008628">
    <property type="protein sequence ID" value="CAE8650223.1"/>
    <property type="molecule type" value="Genomic_DNA"/>
</dbReference>
<dbReference type="Proteomes" id="UP000626109">
    <property type="component" value="Unassembled WGS sequence"/>
</dbReference>
<proteinExistence type="predicted"/>
<reference evidence="1" key="1">
    <citation type="submission" date="2021-02" db="EMBL/GenBank/DDBJ databases">
        <authorList>
            <person name="Dougan E. K."/>
            <person name="Rhodes N."/>
            <person name="Thang M."/>
            <person name="Chan C."/>
        </authorList>
    </citation>
    <scope>NUCLEOTIDE SEQUENCE</scope>
</reference>
<gene>
    <name evidence="1" type="ORF">PGLA2088_LOCUS8095</name>
</gene>